<dbReference type="InterPro" id="IPR003439">
    <property type="entry name" value="ABC_transporter-like_ATP-bd"/>
</dbReference>
<evidence type="ECO:0000313" key="9">
    <source>
        <dbReference type="Proteomes" id="UP000295773"/>
    </source>
</evidence>
<dbReference type="GO" id="GO:0016887">
    <property type="term" value="F:ATP hydrolysis activity"/>
    <property type="evidence" value="ECO:0007669"/>
    <property type="project" value="InterPro"/>
</dbReference>
<dbReference type="PANTHER" id="PTHR42788">
    <property type="entry name" value="TAURINE IMPORT ATP-BINDING PROTEIN-RELATED"/>
    <property type="match status" value="1"/>
</dbReference>
<dbReference type="GeneID" id="73796932"/>
<keyword evidence="9" id="KW-1185">Reference proteome</keyword>
<organism evidence="8 9">
    <name type="scientific">Longicatena caecimuris</name>
    <dbReference type="NCBI Taxonomy" id="1796635"/>
    <lineage>
        <taxon>Bacteria</taxon>
        <taxon>Bacillati</taxon>
        <taxon>Bacillota</taxon>
        <taxon>Erysipelotrichia</taxon>
        <taxon>Erysipelotrichales</taxon>
        <taxon>Erysipelotrichaceae</taxon>
        <taxon>Longicatena</taxon>
    </lineage>
</organism>
<dbReference type="Pfam" id="PF00005">
    <property type="entry name" value="ABC_tran"/>
    <property type="match status" value="1"/>
</dbReference>
<dbReference type="Proteomes" id="UP000295773">
    <property type="component" value="Unassembled WGS sequence"/>
</dbReference>
<protein>
    <submittedName>
        <fullName evidence="8">Putative ABC transport system ATP-binding protein</fullName>
    </submittedName>
</protein>
<sequence length="251" mass="27862">MLDLNDVCVTFYPNTSNERIALDHLSFHIDDGDFISVLGTNGAGKSTLLNAISGTLECDAGEIILDGQDITYAPEYKRARVIGRLFQDPMKGTAPHMTIEENLGLAYSRGKRTTLSKAIKKGDRKFFLEQLASLGLGLEERITTNVGLLSGGQRQALTLLMATIVTPKLLLLDEHTAALDPKTAKQVMDITERMVKEHHITTLMITHNMKQALEYGNKTIILNEGKIVKVLEGEERRQTSVDDLLNMYDFV</sequence>
<comment type="subcellular location">
    <subcellularLocation>
        <location evidence="1">Cell membrane</location>
        <topology evidence="1">Peripheral membrane protein</topology>
    </subcellularLocation>
</comment>
<proteinExistence type="predicted"/>
<reference evidence="8 9" key="1">
    <citation type="submission" date="2019-03" db="EMBL/GenBank/DDBJ databases">
        <title>Genomic Encyclopedia of Type Strains, Phase IV (KMG-IV): sequencing the most valuable type-strain genomes for metagenomic binning, comparative biology and taxonomic classification.</title>
        <authorList>
            <person name="Goeker M."/>
        </authorList>
    </citation>
    <scope>NUCLEOTIDE SEQUENCE [LARGE SCALE GENOMIC DNA]</scope>
    <source>
        <strain evidence="8 9">DSM 29481</strain>
    </source>
</reference>
<evidence type="ECO:0000313" key="8">
    <source>
        <dbReference type="EMBL" id="TCU58224.1"/>
    </source>
</evidence>
<dbReference type="SUPFAM" id="SSF52540">
    <property type="entry name" value="P-loop containing nucleoside triphosphate hydrolases"/>
    <property type="match status" value="1"/>
</dbReference>
<evidence type="ECO:0000256" key="3">
    <source>
        <dbReference type="ARBA" id="ARBA00022475"/>
    </source>
</evidence>
<evidence type="ECO:0000259" key="7">
    <source>
        <dbReference type="PROSITE" id="PS50893"/>
    </source>
</evidence>
<dbReference type="EMBL" id="SMBP01000015">
    <property type="protein sequence ID" value="TCU58224.1"/>
    <property type="molecule type" value="Genomic_DNA"/>
</dbReference>
<feature type="domain" description="ABC transporter" evidence="7">
    <location>
        <begin position="2"/>
        <end position="249"/>
    </location>
</feature>
<evidence type="ECO:0000256" key="5">
    <source>
        <dbReference type="ARBA" id="ARBA00022840"/>
    </source>
</evidence>
<evidence type="ECO:0000256" key="2">
    <source>
        <dbReference type="ARBA" id="ARBA00022448"/>
    </source>
</evidence>
<keyword evidence="2" id="KW-0813">Transport</keyword>
<dbReference type="InterPro" id="IPR003593">
    <property type="entry name" value="AAA+_ATPase"/>
</dbReference>
<accession>A0A4R3TAQ1</accession>
<dbReference type="GO" id="GO:0005524">
    <property type="term" value="F:ATP binding"/>
    <property type="evidence" value="ECO:0007669"/>
    <property type="project" value="UniProtKB-KW"/>
</dbReference>
<dbReference type="InterPro" id="IPR050166">
    <property type="entry name" value="ABC_transporter_ATP-bind"/>
</dbReference>
<gene>
    <name evidence="8" type="ORF">EDD61_11523</name>
</gene>
<keyword evidence="4" id="KW-0547">Nucleotide-binding</keyword>
<dbReference type="GO" id="GO:0005886">
    <property type="term" value="C:plasma membrane"/>
    <property type="evidence" value="ECO:0007669"/>
    <property type="project" value="UniProtKB-SubCell"/>
</dbReference>
<dbReference type="AlphaFoldDB" id="A0A4R3TAQ1"/>
<dbReference type="InterPro" id="IPR027417">
    <property type="entry name" value="P-loop_NTPase"/>
</dbReference>
<name>A0A4R3TAQ1_9FIRM</name>
<keyword evidence="5 8" id="KW-0067">ATP-binding</keyword>
<dbReference type="PROSITE" id="PS50893">
    <property type="entry name" value="ABC_TRANSPORTER_2"/>
    <property type="match status" value="1"/>
</dbReference>
<evidence type="ECO:0000256" key="4">
    <source>
        <dbReference type="ARBA" id="ARBA00022741"/>
    </source>
</evidence>
<dbReference type="PROSITE" id="PS00211">
    <property type="entry name" value="ABC_TRANSPORTER_1"/>
    <property type="match status" value="1"/>
</dbReference>
<dbReference type="Gene3D" id="3.40.50.300">
    <property type="entry name" value="P-loop containing nucleotide triphosphate hydrolases"/>
    <property type="match status" value="1"/>
</dbReference>
<dbReference type="PANTHER" id="PTHR42788:SF7">
    <property type="entry name" value="NITRATE ABC TRANSPORTER ATP-BINDING PROTEIN"/>
    <property type="match status" value="1"/>
</dbReference>
<dbReference type="SMART" id="SM00382">
    <property type="entry name" value="AAA"/>
    <property type="match status" value="1"/>
</dbReference>
<keyword evidence="6" id="KW-0472">Membrane</keyword>
<dbReference type="RefSeq" id="WP_008690427.1">
    <property type="nucleotide sequence ID" value="NZ_AP024510.1"/>
</dbReference>
<evidence type="ECO:0000256" key="1">
    <source>
        <dbReference type="ARBA" id="ARBA00004202"/>
    </source>
</evidence>
<keyword evidence="3" id="KW-1003">Cell membrane</keyword>
<evidence type="ECO:0000256" key="6">
    <source>
        <dbReference type="ARBA" id="ARBA00023136"/>
    </source>
</evidence>
<comment type="caution">
    <text evidence="8">The sequence shown here is derived from an EMBL/GenBank/DDBJ whole genome shotgun (WGS) entry which is preliminary data.</text>
</comment>
<dbReference type="InterPro" id="IPR017871">
    <property type="entry name" value="ABC_transporter-like_CS"/>
</dbReference>